<proteinExistence type="inferred from homology"/>
<evidence type="ECO:0000256" key="7">
    <source>
        <dbReference type="ARBA" id="ARBA00049120"/>
    </source>
</evidence>
<dbReference type="EC" id="2.1.1.113" evidence="2"/>
<dbReference type="Gene3D" id="3.40.50.150">
    <property type="entry name" value="Vaccinia Virus protein VP39"/>
    <property type="match status" value="2"/>
</dbReference>
<evidence type="ECO:0000256" key="6">
    <source>
        <dbReference type="ARBA" id="ARBA00022747"/>
    </source>
</evidence>
<dbReference type="PROSITE" id="PS00093">
    <property type="entry name" value="N4_MTASE"/>
    <property type="match status" value="1"/>
</dbReference>
<gene>
    <name evidence="8" type="ORF">CC117_07045</name>
</gene>
<dbReference type="EMBL" id="MBLM01000152">
    <property type="protein sequence ID" value="OHV30664.1"/>
    <property type="molecule type" value="Genomic_DNA"/>
</dbReference>
<keyword evidence="3 8" id="KW-0489">Methyltransferase</keyword>
<reference evidence="9" key="1">
    <citation type="submission" date="2016-07" db="EMBL/GenBank/DDBJ databases">
        <title>Sequence Frankia sp. strain CcI1.17.</title>
        <authorList>
            <person name="Ghodhbane-Gtari F."/>
            <person name="Swanson E."/>
            <person name="Gueddou A."/>
            <person name="Morris K."/>
            <person name="Hezbri K."/>
            <person name="Ktari A."/>
            <person name="Nouioui I."/>
            <person name="Abebe-Akele F."/>
            <person name="Simpson S."/>
            <person name="Thomas K."/>
            <person name="Gtari M."/>
            <person name="Tisa L.S."/>
            <person name="Hurst S."/>
        </authorList>
    </citation>
    <scope>NUCLEOTIDE SEQUENCE [LARGE SCALE GENOMIC DNA]</scope>
    <source>
        <strain evidence="9">Cc1.17</strain>
    </source>
</reference>
<dbReference type="AlphaFoldDB" id="A0A1S1QEG7"/>
<comment type="caution">
    <text evidence="8">The sequence shown here is derived from an EMBL/GenBank/DDBJ whole genome shotgun (WGS) entry which is preliminary data.</text>
</comment>
<evidence type="ECO:0000256" key="4">
    <source>
        <dbReference type="ARBA" id="ARBA00022679"/>
    </source>
</evidence>
<dbReference type="InterPro" id="IPR017985">
    <property type="entry name" value="MeTrfase_CN4_CS"/>
</dbReference>
<name>A0A1S1QEG7_9ACTN</name>
<evidence type="ECO:0000256" key="3">
    <source>
        <dbReference type="ARBA" id="ARBA00022603"/>
    </source>
</evidence>
<evidence type="ECO:0000256" key="2">
    <source>
        <dbReference type="ARBA" id="ARBA00012185"/>
    </source>
</evidence>
<dbReference type="GO" id="GO:0015667">
    <property type="term" value="F:site-specific DNA-methyltransferase (cytosine-N4-specific) activity"/>
    <property type="evidence" value="ECO:0007669"/>
    <property type="project" value="UniProtKB-EC"/>
</dbReference>
<dbReference type="GO" id="GO:0009307">
    <property type="term" value="P:DNA restriction-modification system"/>
    <property type="evidence" value="ECO:0007669"/>
    <property type="project" value="UniProtKB-KW"/>
</dbReference>
<comment type="catalytic activity">
    <reaction evidence="7">
        <text>a 2'-deoxycytidine in DNA + S-adenosyl-L-methionine = an N(4)-methyl-2'-deoxycytidine in DNA + S-adenosyl-L-homocysteine + H(+)</text>
        <dbReference type="Rhea" id="RHEA:16857"/>
        <dbReference type="Rhea" id="RHEA-COMP:11369"/>
        <dbReference type="Rhea" id="RHEA-COMP:13674"/>
        <dbReference type="ChEBI" id="CHEBI:15378"/>
        <dbReference type="ChEBI" id="CHEBI:57856"/>
        <dbReference type="ChEBI" id="CHEBI:59789"/>
        <dbReference type="ChEBI" id="CHEBI:85452"/>
        <dbReference type="ChEBI" id="CHEBI:137933"/>
        <dbReference type="EC" id="2.1.1.113"/>
    </reaction>
</comment>
<evidence type="ECO:0000256" key="5">
    <source>
        <dbReference type="ARBA" id="ARBA00022691"/>
    </source>
</evidence>
<evidence type="ECO:0000256" key="1">
    <source>
        <dbReference type="ARBA" id="ARBA00010203"/>
    </source>
</evidence>
<dbReference type="RefSeq" id="WP_071089419.1">
    <property type="nucleotide sequence ID" value="NZ_MBLM01000152.1"/>
</dbReference>
<dbReference type="OrthoDB" id="9773060at2"/>
<dbReference type="InterPro" id="IPR029063">
    <property type="entry name" value="SAM-dependent_MTases_sf"/>
</dbReference>
<organism evidence="8 9">
    <name type="scientific">Parafrankia colletiae</name>
    <dbReference type="NCBI Taxonomy" id="573497"/>
    <lineage>
        <taxon>Bacteria</taxon>
        <taxon>Bacillati</taxon>
        <taxon>Actinomycetota</taxon>
        <taxon>Actinomycetes</taxon>
        <taxon>Frankiales</taxon>
        <taxon>Frankiaceae</taxon>
        <taxon>Parafrankia</taxon>
    </lineage>
</organism>
<keyword evidence="6" id="KW-0680">Restriction system</keyword>
<accession>A0A1S1QEG7</accession>
<dbReference type="GO" id="GO:0032259">
    <property type="term" value="P:methylation"/>
    <property type="evidence" value="ECO:0007669"/>
    <property type="project" value="UniProtKB-KW"/>
</dbReference>
<keyword evidence="4 8" id="KW-0808">Transferase</keyword>
<comment type="similarity">
    <text evidence="1">Belongs to the N(4)/N(6)-methyltransferase family. N(4) subfamily.</text>
</comment>
<dbReference type="REBASE" id="204423">
    <property type="entry name" value="M.Fsp17ORF7045P"/>
</dbReference>
<dbReference type="Proteomes" id="UP000179627">
    <property type="component" value="Unassembled WGS sequence"/>
</dbReference>
<keyword evidence="9" id="KW-1185">Reference proteome</keyword>
<sequence>MTAAIDRTALARNEHLTFRANREVGRHGWLRLTPAYGVRLVRGRMCGLPPGSVVTDPFSGTGTTPLAAAELGHVGQSTDVNPFLVWLGRAKVRHYPHRTLDEVRVAALDVMAGAARTDPDGALWQPGLHQIEKWWSPGELHALKALRAEIDAYSGPVADLLQIALCRVLIAVSSAAFNHQSMSFATRPDRSPARFDPAVTATTVTHFGAEAAALIESARHDLPGTATVHQGDSRMCASGLRAADLVLTSPPYANRMSYIRELRPYMYWLRFLDEAGDAGRLDWQAIGGTWGSATSNLRGWKPTTATPVDDEMGVVCARIAADGGRSGPLLAAYVHKYHHDMWLHFQAVAGLVRPGGKLSYIVGNSTFYGHGVPAQEWYACMLRELGYVDVEVEVIRKRNSNKALFEFDVRASRP</sequence>
<dbReference type="SUPFAM" id="SSF53335">
    <property type="entry name" value="S-adenosyl-L-methionine-dependent methyltransferases"/>
    <property type="match status" value="1"/>
</dbReference>
<evidence type="ECO:0000313" key="8">
    <source>
        <dbReference type="EMBL" id="OHV30664.1"/>
    </source>
</evidence>
<keyword evidence="5" id="KW-0949">S-adenosyl-L-methionine</keyword>
<protein>
    <recommendedName>
        <fullName evidence="2">site-specific DNA-methyltransferase (cytosine-N(4)-specific)</fullName>
        <ecNumber evidence="2">2.1.1.113</ecNumber>
    </recommendedName>
</protein>
<evidence type="ECO:0000313" key="9">
    <source>
        <dbReference type="Proteomes" id="UP000179627"/>
    </source>
</evidence>
<dbReference type="GO" id="GO:0003677">
    <property type="term" value="F:DNA binding"/>
    <property type="evidence" value="ECO:0007669"/>
    <property type="project" value="InterPro"/>
</dbReference>